<feature type="transmembrane region" description="Helical" evidence="1">
    <location>
        <begin position="48"/>
        <end position="69"/>
    </location>
</feature>
<keyword evidence="2" id="KW-0732">Signal</keyword>
<gene>
    <name evidence="3" type="ORF">BRAN1462_LOCUS17314</name>
</gene>
<dbReference type="AlphaFoldDB" id="A0A7S2NL05"/>
<keyword evidence="1" id="KW-1133">Transmembrane helix</keyword>
<accession>A0A7S2NL05</accession>
<dbReference type="EMBL" id="HBGW01027193">
    <property type="protein sequence ID" value="CAD9545635.1"/>
    <property type="molecule type" value="Transcribed_RNA"/>
</dbReference>
<feature type="transmembrane region" description="Helical" evidence="1">
    <location>
        <begin position="89"/>
        <end position="107"/>
    </location>
</feature>
<feature type="signal peptide" evidence="2">
    <location>
        <begin position="1"/>
        <end position="24"/>
    </location>
</feature>
<protein>
    <submittedName>
        <fullName evidence="3">Uncharacterized protein</fullName>
    </submittedName>
</protein>
<evidence type="ECO:0000313" key="3">
    <source>
        <dbReference type="EMBL" id="CAD9545635.1"/>
    </source>
</evidence>
<name>A0A7S2NL05_9DINO</name>
<evidence type="ECO:0000256" key="1">
    <source>
        <dbReference type="SAM" id="Phobius"/>
    </source>
</evidence>
<keyword evidence="1" id="KW-0812">Transmembrane</keyword>
<organism evidence="3">
    <name type="scientific">Zooxanthella nutricula</name>
    <dbReference type="NCBI Taxonomy" id="1333877"/>
    <lineage>
        <taxon>Eukaryota</taxon>
        <taxon>Sar</taxon>
        <taxon>Alveolata</taxon>
        <taxon>Dinophyceae</taxon>
        <taxon>Peridiniales</taxon>
        <taxon>Peridiniales incertae sedis</taxon>
        <taxon>Zooxanthella</taxon>
    </lineage>
</organism>
<sequence>MFVSIVGSLWLLLVSRCFAPCCCAEDMRDVPVPCACRNCSDVNAKRQLLDIPMVVFFLTIAVCFILELLLDESGGNPKALRLLRVVRKAFLIFSSVAFVTGAWKFFLMGSSGARRVDVVGAPVVTVTGVPVVVSPPATEKPQASE</sequence>
<reference evidence="3" key="1">
    <citation type="submission" date="2021-01" db="EMBL/GenBank/DDBJ databases">
        <authorList>
            <person name="Corre E."/>
            <person name="Pelletier E."/>
            <person name="Niang G."/>
            <person name="Scheremetjew M."/>
            <person name="Finn R."/>
            <person name="Kale V."/>
            <person name="Holt S."/>
            <person name="Cochrane G."/>
            <person name="Meng A."/>
            <person name="Brown T."/>
            <person name="Cohen L."/>
        </authorList>
    </citation>
    <scope>NUCLEOTIDE SEQUENCE</scope>
    <source>
        <strain evidence="3">RCC3387</strain>
    </source>
</reference>
<proteinExistence type="predicted"/>
<evidence type="ECO:0000256" key="2">
    <source>
        <dbReference type="SAM" id="SignalP"/>
    </source>
</evidence>
<feature type="chain" id="PRO_5030801138" evidence="2">
    <location>
        <begin position="25"/>
        <end position="145"/>
    </location>
</feature>
<keyword evidence="1" id="KW-0472">Membrane</keyword>